<dbReference type="Proteomes" id="UP000190027">
    <property type="component" value="Unassembled WGS sequence"/>
</dbReference>
<dbReference type="STRING" id="1121449.SAMN02745704_00821"/>
<dbReference type="PANTHER" id="PTHR43792">
    <property type="entry name" value="GNAT FAMILY, PUTATIVE (AFU_ORTHOLOGUE AFUA_3G00765)-RELATED-RELATED"/>
    <property type="match status" value="1"/>
</dbReference>
<evidence type="ECO:0000256" key="1">
    <source>
        <dbReference type="SAM" id="MobiDB-lite"/>
    </source>
</evidence>
<reference evidence="3 4" key="1">
    <citation type="submission" date="2017-02" db="EMBL/GenBank/DDBJ databases">
        <authorList>
            <person name="Peterson S.W."/>
        </authorList>
    </citation>
    <scope>NUCLEOTIDE SEQUENCE [LARGE SCALE GENOMIC DNA]</scope>
    <source>
        <strain evidence="3 4">DSM 16080</strain>
    </source>
</reference>
<feature type="domain" description="N-acetyltransferase" evidence="2">
    <location>
        <begin position="14"/>
        <end position="176"/>
    </location>
</feature>
<dbReference type="Gene3D" id="3.40.630.30">
    <property type="match status" value="1"/>
</dbReference>
<organism evidence="3 4">
    <name type="scientific">Paucidesulfovibrio gracilis DSM 16080</name>
    <dbReference type="NCBI Taxonomy" id="1121449"/>
    <lineage>
        <taxon>Bacteria</taxon>
        <taxon>Pseudomonadati</taxon>
        <taxon>Thermodesulfobacteriota</taxon>
        <taxon>Desulfovibrionia</taxon>
        <taxon>Desulfovibrionales</taxon>
        <taxon>Desulfovibrionaceae</taxon>
        <taxon>Paucidesulfovibrio</taxon>
    </lineage>
</organism>
<evidence type="ECO:0000313" key="4">
    <source>
        <dbReference type="Proteomes" id="UP000190027"/>
    </source>
</evidence>
<evidence type="ECO:0000313" key="3">
    <source>
        <dbReference type="EMBL" id="SKA75016.1"/>
    </source>
</evidence>
<dbReference type="EMBL" id="FUYC01000002">
    <property type="protein sequence ID" value="SKA75016.1"/>
    <property type="molecule type" value="Genomic_DNA"/>
</dbReference>
<dbReference type="Pfam" id="PF13302">
    <property type="entry name" value="Acetyltransf_3"/>
    <property type="match status" value="1"/>
</dbReference>
<protein>
    <submittedName>
        <fullName evidence="3">Protein N-acetyltransferase, RimJ/RimL family</fullName>
    </submittedName>
</protein>
<name>A0A1T4WCI7_9BACT</name>
<dbReference type="InterPro" id="IPR000182">
    <property type="entry name" value="GNAT_dom"/>
</dbReference>
<dbReference type="AlphaFoldDB" id="A0A1T4WCI7"/>
<evidence type="ECO:0000259" key="2">
    <source>
        <dbReference type="PROSITE" id="PS51186"/>
    </source>
</evidence>
<dbReference type="InterPro" id="IPR016181">
    <property type="entry name" value="Acyl_CoA_acyltransferase"/>
</dbReference>
<dbReference type="PROSITE" id="PS51186">
    <property type="entry name" value="GNAT"/>
    <property type="match status" value="1"/>
</dbReference>
<proteinExistence type="predicted"/>
<gene>
    <name evidence="3" type="ORF">SAMN02745704_00821</name>
</gene>
<feature type="region of interest" description="Disordered" evidence="1">
    <location>
        <begin position="182"/>
        <end position="202"/>
    </location>
</feature>
<dbReference type="GO" id="GO:0016747">
    <property type="term" value="F:acyltransferase activity, transferring groups other than amino-acyl groups"/>
    <property type="evidence" value="ECO:0007669"/>
    <property type="project" value="InterPro"/>
</dbReference>
<dbReference type="InterPro" id="IPR051531">
    <property type="entry name" value="N-acetyltransferase"/>
</dbReference>
<accession>A0A1T4WCI7</accession>
<dbReference type="SUPFAM" id="SSF55729">
    <property type="entry name" value="Acyl-CoA N-acyltransferases (Nat)"/>
    <property type="match status" value="1"/>
</dbReference>
<dbReference type="OrthoDB" id="6293260at2"/>
<dbReference type="RefSeq" id="WP_159447122.1">
    <property type="nucleotide sequence ID" value="NZ_FUYC01000002.1"/>
</dbReference>
<keyword evidence="4" id="KW-1185">Reference proteome</keyword>
<keyword evidence="3" id="KW-0808">Transferase</keyword>
<sequence>MTVEGSASRSGSLIRLRPSADGDAAFMVDLLGEDRESVMRMARMPWPLNEDGARHWLRTVGASGTTFAVLRAEDRAYVGCIGLWPIAEADGGVAELGYWIGRTYWNQGYASAAVKLVLEVARRQGLDCLQATVKPDNAVSRHILEKYDFVLAGERLQHQPLRGGEQTVLVYERDMEVRQADHDRAPMREALRRRRPRDREMR</sequence>